<evidence type="ECO:0000313" key="2">
    <source>
        <dbReference type="EMBL" id="GLV60361.1"/>
    </source>
</evidence>
<dbReference type="Gene3D" id="3.10.450.50">
    <property type="match status" value="1"/>
</dbReference>
<organism evidence="2 3">
    <name type="scientific">Dictyobacter halimunensis</name>
    <dbReference type="NCBI Taxonomy" id="3026934"/>
    <lineage>
        <taxon>Bacteria</taxon>
        <taxon>Bacillati</taxon>
        <taxon>Chloroflexota</taxon>
        <taxon>Ktedonobacteria</taxon>
        <taxon>Ktedonobacterales</taxon>
        <taxon>Dictyobacteraceae</taxon>
        <taxon>Dictyobacter</taxon>
    </lineage>
</organism>
<name>A0ABQ6G6X3_9CHLR</name>
<dbReference type="SUPFAM" id="SSF54427">
    <property type="entry name" value="NTF2-like"/>
    <property type="match status" value="1"/>
</dbReference>
<sequence length="222" mass="25838">MIIAEERLTSLEVRLADLEVREEIRSVLYLYCRAADRGDAELMKSCYHPDGKDDHAFFNGTGWDFVDYVLPILAQLEVSIHSLSNPIIELNGDQAFVETHWSVIHRLKRDTKMTDVWNQGRYLDLFERRDGHWKIHVRLAVLDAERWIDTADMRRLIRDDDPYRSLMGQRGKGDPVYLKERIGESLRKDTALPDLWGPLKRGLLVPRIVLHGLGLIAQRSRH</sequence>
<reference evidence="2 3" key="1">
    <citation type="submission" date="2023-02" db="EMBL/GenBank/DDBJ databases">
        <title>Dictyobacter halimunensis sp. nov., a new member of the class Ktedonobacteria from forest soil in a geothermal area.</title>
        <authorList>
            <person name="Rachmania M.K."/>
            <person name="Ningsih F."/>
            <person name="Sakai Y."/>
            <person name="Yabe S."/>
            <person name="Yokota A."/>
            <person name="Sjamsuridzal W."/>
        </authorList>
    </citation>
    <scope>NUCLEOTIDE SEQUENCE [LARGE SCALE GENOMIC DNA]</scope>
    <source>
        <strain evidence="2 3">S3.2.2.5</strain>
    </source>
</reference>
<dbReference type="InterPro" id="IPR037401">
    <property type="entry name" value="SnoaL-like"/>
</dbReference>
<feature type="domain" description="SnoaL-like" evidence="1">
    <location>
        <begin position="17"/>
        <end position="138"/>
    </location>
</feature>
<accession>A0ABQ6G6X3</accession>
<dbReference type="RefSeq" id="WP_338257404.1">
    <property type="nucleotide sequence ID" value="NZ_BSRI01000002.1"/>
</dbReference>
<dbReference type="Proteomes" id="UP001344906">
    <property type="component" value="Unassembled WGS sequence"/>
</dbReference>
<keyword evidence="3" id="KW-1185">Reference proteome</keyword>
<gene>
    <name evidence="2" type="ORF">KDH_71810</name>
</gene>
<dbReference type="EMBL" id="BSRI01000002">
    <property type="protein sequence ID" value="GLV60361.1"/>
    <property type="molecule type" value="Genomic_DNA"/>
</dbReference>
<dbReference type="CDD" id="cd00531">
    <property type="entry name" value="NTF2_like"/>
    <property type="match status" value="1"/>
</dbReference>
<dbReference type="Pfam" id="PF13577">
    <property type="entry name" value="SnoaL_4"/>
    <property type="match status" value="1"/>
</dbReference>
<evidence type="ECO:0000259" key="1">
    <source>
        <dbReference type="Pfam" id="PF13577"/>
    </source>
</evidence>
<evidence type="ECO:0000313" key="3">
    <source>
        <dbReference type="Proteomes" id="UP001344906"/>
    </source>
</evidence>
<proteinExistence type="predicted"/>
<protein>
    <recommendedName>
        <fullName evidence="1">SnoaL-like domain-containing protein</fullName>
    </recommendedName>
</protein>
<dbReference type="InterPro" id="IPR032710">
    <property type="entry name" value="NTF2-like_dom_sf"/>
</dbReference>
<comment type="caution">
    <text evidence="2">The sequence shown here is derived from an EMBL/GenBank/DDBJ whole genome shotgun (WGS) entry which is preliminary data.</text>
</comment>